<evidence type="ECO:0000313" key="2">
    <source>
        <dbReference type="EMBL" id="KAK7242187.1"/>
    </source>
</evidence>
<proteinExistence type="predicted"/>
<keyword evidence="3" id="KW-1185">Reference proteome</keyword>
<evidence type="ECO:0008006" key="4">
    <source>
        <dbReference type="Google" id="ProtNLM"/>
    </source>
</evidence>
<evidence type="ECO:0000256" key="1">
    <source>
        <dbReference type="SAM" id="SignalP"/>
    </source>
</evidence>
<reference evidence="2 3" key="1">
    <citation type="submission" date="2024-03" db="EMBL/GenBank/DDBJ databases">
        <title>Aureococcus anophagefferens CCMP1851 and Kratosvirus quantuckense: Draft genome of a second virus-susceptible host strain in the model system.</title>
        <authorList>
            <person name="Chase E."/>
            <person name="Truchon A.R."/>
            <person name="Schepens W."/>
            <person name="Wilhelm S.W."/>
        </authorList>
    </citation>
    <scope>NUCLEOTIDE SEQUENCE [LARGE SCALE GENOMIC DNA]</scope>
    <source>
        <strain evidence="2 3">CCMP1851</strain>
    </source>
</reference>
<gene>
    <name evidence="2" type="ORF">SO694_00013128</name>
</gene>
<feature type="chain" id="PRO_5046184197" description="Exostosin GT47 domain-containing protein" evidence="1">
    <location>
        <begin position="18"/>
        <end position="247"/>
    </location>
</feature>
<accession>A0ABR1G0Z3</accession>
<feature type="signal peptide" evidence="1">
    <location>
        <begin position="1"/>
        <end position="17"/>
    </location>
</feature>
<protein>
    <recommendedName>
        <fullName evidence="4">Exostosin GT47 domain-containing protein</fullName>
    </recommendedName>
</protein>
<organism evidence="2 3">
    <name type="scientific">Aureococcus anophagefferens</name>
    <name type="common">Harmful bloom alga</name>
    <dbReference type="NCBI Taxonomy" id="44056"/>
    <lineage>
        <taxon>Eukaryota</taxon>
        <taxon>Sar</taxon>
        <taxon>Stramenopiles</taxon>
        <taxon>Ochrophyta</taxon>
        <taxon>Pelagophyceae</taxon>
        <taxon>Pelagomonadales</taxon>
        <taxon>Pelagomonadaceae</taxon>
        <taxon>Aureococcus</taxon>
    </lineage>
</organism>
<evidence type="ECO:0000313" key="3">
    <source>
        <dbReference type="Proteomes" id="UP001363151"/>
    </source>
</evidence>
<dbReference type="EMBL" id="JBBJCI010000146">
    <property type="protein sequence ID" value="KAK7242187.1"/>
    <property type="molecule type" value="Genomic_DNA"/>
</dbReference>
<keyword evidence="1" id="KW-0732">Signal</keyword>
<sequence>MMRRFALLLLSFTAAFDDEHVLSPRCAALFTSHEAATHLRRDDAYLLPVASDANRTCTHDLYRSPKTGSTALYNQVQWDAALRSHVCWSLGAQRSSGWHTRPDEAHARPIVVALRHPVEHWASSTLFYARHEVDDKWSLPNGTVDLGAVFESFRSKATAEHGKTGQSKYVLRRPDFDDVVVCVGGGARPIHEQLRDRFRDPRICEVPVANKLGRDQTPLAADARAWLEDYFASDMAIWAHFCGSPVS</sequence>
<comment type="caution">
    <text evidence="2">The sequence shown here is derived from an EMBL/GenBank/DDBJ whole genome shotgun (WGS) entry which is preliminary data.</text>
</comment>
<dbReference type="Proteomes" id="UP001363151">
    <property type="component" value="Unassembled WGS sequence"/>
</dbReference>
<name>A0ABR1G0Z3_AURAN</name>